<comment type="caution">
    <text evidence="1">The sequence shown here is derived from an EMBL/GenBank/DDBJ whole genome shotgun (WGS) entry which is preliminary data.</text>
</comment>
<gene>
    <name evidence="1" type="ORF">HID58_094848</name>
</gene>
<protein>
    <submittedName>
        <fullName evidence="1">Uncharacterized protein</fullName>
    </submittedName>
</protein>
<sequence>MCQRVQRKDAYHGYETSGFYKRRASFFLCCCVCNKIERVISPNKIRIQLKSCNVCMC</sequence>
<dbReference type="EMBL" id="JAGKQM010001796">
    <property type="protein sequence ID" value="KAH0851330.1"/>
    <property type="molecule type" value="Genomic_DNA"/>
</dbReference>
<name>A0ABQ7X5V2_BRANA</name>
<reference evidence="1 2" key="1">
    <citation type="submission" date="2021-05" db="EMBL/GenBank/DDBJ databases">
        <title>Genome Assembly of Synthetic Allotetraploid Brassica napus Reveals Homoeologous Exchanges between Subgenomes.</title>
        <authorList>
            <person name="Davis J.T."/>
        </authorList>
    </citation>
    <scope>NUCLEOTIDE SEQUENCE [LARGE SCALE GENOMIC DNA]</scope>
    <source>
        <strain evidence="2">cv. Da-Ae</strain>
        <tissue evidence="1">Seedling</tissue>
    </source>
</reference>
<proteinExistence type="predicted"/>
<evidence type="ECO:0000313" key="1">
    <source>
        <dbReference type="EMBL" id="KAH0851330.1"/>
    </source>
</evidence>
<keyword evidence="2" id="KW-1185">Reference proteome</keyword>
<accession>A0ABQ7X5V2</accession>
<evidence type="ECO:0000313" key="2">
    <source>
        <dbReference type="Proteomes" id="UP000824890"/>
    </source>
</evidence>
<organism evidence="1 2">
    <name type="scientific">Brassica napus</name>
    <name type="common">Rape</name>
    <dbReference type="NCBI Taxonomy" id="3708"/>
    <lineage>
        <taxon>Eukaryota</taxon>
        <taxon>Viridiplantae</taxon>
        <taxon>Streptophyta</taxon>
        <taxon>Embryophyta</taxon>
        <taxon>Tracheophyta</taxon>
        <taxon>Spermatophyta</taxon>
        <taxon>Magnoliopsida</taxon>
        <taxon>eudicotyledons</taxon>
        <taxon>Gunneridae</taxon>
        <taxon>Pentapetalae</taxon>
        <taxon>rosids</taxon>
        <taxon>malvids</taxon>
        <taxon>Brassicales</taxon>
        <taxon>Brassicaceae</taxon>
        <taxon>Brassiceae</taxon>
        <taxon>Brassica</taxon>
    </lineage>
</organism>
<dbReference type="Proteomes" id="UP000824890">
    <property type="component" value="Unassembled WGS sequence"/>
</dbReference>